<feature type="transmembrane region" description="Helical" evidence="6">
    <location>
        <begin position="602"/>
        <end position="627"/>
    </location>
</feature>
<feature type="region of interest" description="Disordered" evidence="5">
    <location>
        <begin position="564"/>
        <end position="591"/>
    </location>
</feature>
<dbReference type="SMART" id="SM00568">
    <property type="entry name" value="GRAM"/>
    <property type="match status" value="1"/>
</dbReference>
<dbReference type="PANTHER" id="PTHR23319">
    <property type="entry name" value="GRAM DOMAIN CONTAINING 1B, ISOFORM E"/>
    <property type="match status" value="1"/>
</dbReference>
<dbReference type="InterPro" id="IPR051482">
    <property type="entry name" value="Cholesterol_transport"/>
</dbReference>
<dbReference type="InterPro" id="IPR004182">
    <property type="entry name" value="GRAM"/>
</dbReference>
<dbReference type="PANTHER" id="PTHR23319:SF1">
    <property type="entry name" value="PROTEIN ASTER-C"/>
    <property type="match status" value="1"/>
</dbReference>
<dbReference type="GO" id="GO:0120020">
    <property type="term" value="F:cholesterol transfer activity"/>
    <property type="evidence" value="ECO:0007669"/>
    <property type="project" value="TreeGrafter"/>
</dbReference>
<dbReference type="InterPro" id="IPR011993">
    <property type="entry name" value="PH-like_dom_sf"/>
</dbReference>
<dbReference type="GO" id="GO:0015485">
    <property type="term" value="F:cholesterol binding"/>
    <property type="evidence" value="ECO:0007669"/>
    <property type="project" value="TreeGrafter"/>
</dbReference>
<dbReference type="GO" id="GO:0140268">
    <property type="term" value="C:endoplasmic reticulum-plasma membrane contact site"/>
    <property type="evidence" value="ECO:0007669"/>
    <property type="project" value="TreeGrafter"/>
</dbReference>
<dbReference type="GO" id="GO:0005886">
    <property type="term" value="C:plasma membrane"/>
    <property type="evidence" value="ECO:0007669"/>
    <property type="project" value="TreeGrafter"/>
</dbReference>
<dbReference type="Pfam" id="PF02893">
    <property type="entry name" value="GRAM"/>
    <property type="match status" value="1"/>
</dbReference>
<gene>
    <name evidence="8" type="ORF">CRENBAI_024422</name>
</gene>
<dbReference type="CDD" id="cd13220">
    <property type="entry name" value="PH-GRAM_GRAMDC"/>
    <property type="match status" value="1"/>
</dbReference>
<feature type="compositionally biased region" description="Basic and acidic residues" evidence="5">
    <location>
        <begin position="566"/>
        <end position="586"/>
    </location>
</feature>
<feature type="region of interest" description="Disordered" evidence="5">
    <location>
        <begin position="238"/>
        <end position="271"/>
    </location>
</feature>
<keyword evidence="9" id="KW-1185">Reference proteome</keyword>
<dbReference type="EMBL" id="JAHHUM010002380">
    <property type="protein sequence ID" value="KAK5604024.1"/>
    <property type="molecule type" value="Genomic_DNA"/>
</dbReference>
<dbReference type="GO" id="GO:0005789">
    <property type="term" value="C:endoplasmic reticulum membrane"/>
    <property type="evidence" value="ECO:0007669"/>
    <property type="project" value="TreeGrafter"/>
</dbReference>
<evidence type="ECO:0000313" key="8">
    <source>
        <dbReference type="EMBL" id="KAK5604024.1"/>
    </source>
</evidence>
<evidence type="ECO:0000256" key="4">
    <source>
        <dbReference type="ARBA" id="ARBA00023136"/>
    </source>
</evidence>
<feature type="region of interest" description="Disordered" evidence="5">
    <location>
        <begin position="16"/>
        <end position="80"/>
    </location>
</feature>
<feature type="domain" description="VASt" evidence="7">
    <location>
        <begin position="372"/>
        <end position="543"/>
    </location>
</feature>
<sequence length="707" mass="80873">MRRTCCGRRTFNSSKRLQNQTNLHFKPRSEKTGTLGPLRVSPAEPMDQLSNRSGVGSDDVTDDTGSLMDVRLSSDDDSSDALAPCLAVPQSPLPSYKQRMEEFKRLFKELPDSEMLILDYPCALQRDILLQGRLYLSENWICFYSNVFRGTKIVLSLRDITTMSREKMARLIPNAIQICTNTEKYFFASFSAREKSFLSVFRMWQNTLLNKTLTCPELWQMVKQHYGYDLGLNNEEMESLQVSPESSGQTSLQQKLSGGSSGGGDDGLRRLEWPNSLRLPVVEHGPLQSSTPQGEDFPSPISSPKTTNTDESRNTPSLQQSPGLSLDRRIPERLSKRSTQSLDLNANENTSEQSGSESFEEVEDRIGRSKELGRLFVNRVFHISANKMFELLFTDSSFTHRFMDIRRISNPSFTAWEKDDSGNEKRILNYTITINNPLIGKFSTATENQTLYKESREGQHYRVDAEVYTHDVPYHDYFYTQNRYYIISISKRKCRLRVYSDVKYRKPTWGLVKSFITKNSWSGIEDYFRQLETELVEEEAEMTQAAGEAGKLGGLRRRRRTLSRTLADHGKPSKRYGQDPEHRDRSLGAVDTTGPHNWSTTAIVASMSVILLILIVLNLGLFFKLWAMENVAQRMYLTTKHRLRERMETSFGSHYGPTPGPVVRTNEDLHLLKTVLQDSIHLLEQLRTSLIVLQQNFAMANRTATQQ</sequence>
<keyword evidence="2 6" id="KW-0812">Transmembrane</keyword>
<feature type="compositionally biased region" description="Polar residues" evidence="5">
    <location>
        <begin position="337"/>
        <end position="357"/>
    </location>
</feature>
<feature type="region of interest" description="Disordered" evidence="5">
    <location>
        <begin position="283"/>
        <end position="362"/>
    </location>
</feature>
<evidence type="ECO:0000256" key="5">
    <source>
        <dbReference type="SAM" id="MobiDB-lite"/>
    </source>
</evidence>
<protein>
    <recommendedName>
        <fullName evidence="7">VASt domain-containing protein</fullName>
    </recommendedName>
</protein>
<evidence type="ECO:0000313" key="9">
    <source>
        <dbReference type="Proteomes" id="UP001311232"/>
    </source>
</evidence>
<feature type="compositionally biased region" description="Basic and acidic residues" evidence="5">
    <location>
        <begin position="326"/>
        <end position="335"/>
    </location>
</feature>
<dbReference type="PROSITE" id="PS51778">
    <property type="entry name" value="VAST"/>
    <property type="match status" value="1"/>
</dbReference>
<evidence type="ECO:0000256" key="1">
    <source>
        <dbReference type="ARBA" id="ARBA00004167"/>
    </source>
</evidence>
<keyword evidence="4 6" id="KW-0472">Membrane</keyword>
<feature type="compositionally biased region" description="Low complexity" evidence="5">
    <location>
        <begin position="53"/>
        <end position="66"/>
    </location>
</feature>
<dbReference type="FunFam" id="2.30.29.30:FF:000008">
    <property type="entry name" value="GRAM domain containing 1B"/>
    <property type="match status" value="1"/>
</dbReference>
<evidence type="ECO:0000256" key="2">
    <source>
        <dbReference type="ARBA" id="ARBA00022692"/>
    </source>
</evidence>
<dbReference type="AlphaFoldDB" id="A0AAV9R5E2"/>
<dbReference type="Proteomes" id="UP001311232">
    <property type="component" value="Unassembled WGS sequence"/>
</dbReference>
<feature type="compositionally biased region" description="Low complexity" evidence="5">
    <location>
        <begin position="246"/>
        <end position="258"/>
    </location>
</feature>
<evidence type="ECO:0000256" key="6">
    <source>
        <dbReference type="SAM" id="Phobius"/>
    </source>
</evidence>
<evidence type="ECO:0000259" key="7">
    <source>
        <dbReference type="PROSITE" id="PS51778"/>
    </source>
</evidence>
<keyword evidence="3 6" id="KW-1133">Transmembrane helix</keyword>
<comment type="caution">
    <text evidence="8">The sequence shown here is derived from an EMBL/GenBank/DDBJ whole genome shotgun (WGS) entry which is preliminary data.</text>
</comment>
<evidence type="ECO:0000256" key="3">
    <source>
        <dbReference type="ARBA" id="ARBA00022989"/>
    </source>
</evidence>
<organism evidence="8 9">
    <name type="scientific">Crenichthys baileyi</name>
    <name type="common">White River springfish</name>
    <dbReference type="NCBI Taxonomy" id="28760"/>
    <lineage>
        <taxon>Eukaryota</taxon>
        <taxon>Metazoa</taxon>
        <taxon>Chordata</taxon>
        <taxon>Craniata</taxon>
        <taxon>Vertebrata</taxon>
        <taxon>Euteleostomi</taxon>
        <taxon>Actinopterygii</taxon>
        <taxon>Neopterygii</taxon>
        <taxon>Teleostei</taxon>
        <taxon>Neoteleostei</taxon>
        <taxon>Acanthomorphata</taxon>
        <taxon>Ovalentaria</taxon>
        <taxon>Atherinomorphae</taxon>
        <taxon>Cyprinodontiformes</taxon>
        <taxon>Goodeidae</taxon>
        <taxon>Crenichthys</taxon>
    </lineage>
</organism>
<dbReference type="Gene3D" id="2.30.29.30">
    <property type="entry name" value="Pleckstrin-homology domain (PH domain)/Phosphotyrosine-binding domain (PTB)"/>
    <property type="match status" value="1"/>
</dbReference>
<feature type="compositionally biased region" description="Polar residues" evidence="5">
    <location>
        <begin position="314"/>
        <end position="323"/>
    </location>
</feature>
<dbReference type="InterPro" id="IPR031968">
    <property type="entry name" value="VASt"/>
</dbReference>
<proteinExistence type="predicted"/>
<name>A0AAV9R5E2_9TELE</name>
<dbReference type="Pfam" id="PF16016">
    <property type="entry name" value="VASt"/>
    <property type="match status" value="1"/>
</dbReference>
<reference evidence="8 9" key="1">
    <citation type="submission" date="2021-06" db="EMBL/GenBank/DDBJ databases">
        <authorList>
            <person name="Palmer J.M."/>
        </authorList>
    </citation>
    <scope>NUCLEOTIDE SEQUENCE [LARGE SCALE GENOMIC DNA]</scope>
    <source>
        <strain evidence="8 9">MEX-2019</strain>
        <tissue evidence="8">Muscle</tissue>
    </source>
</reference>
<comment type="subcellular location">
    <subcellularLocation>
        <location evidence="1">Membrane</location>
        <topology evidence="1">Single-pass membrane protein</topology>
    </subcellularLocation>
</comment>
<accession>A0AAV9R5E2</accession>
<dbReference type="GO" id="GO:0032366">
    <property type="term" value="P:intracellular sterol transport"/>
    <property type="evidence" value="ECO:0007669"/>
    <property type="project" value="TreeGrafter"/>
</dbReference>